<dbReference type="RefSeq" id="WP_088988157.1">
    <property type="nucleotide sequence ID" value="NZ_LT607409.1"/>
</dbReference>
<dbReference type="EMBL" id="LT607409">
    <property type="protein sequence ID" value="SCE97669.1"/>
    <property type="molecule type" value="Genomic_DNA"/>
</dbReference>
<name>A0A1C4WNC7_9ACTN</name>
<dbReference type="Proteomes" id="UP000198224">
    <property type="component" value="Chromosome I"/>
</dbReference>
<evidence type="ECO:0000313" key="2">
    <source>
        <dbReference type="Proteomes" id="UP000198224"/>
    </source>
</evidence>
<protein>
    <submittedName>
        <fullName evidence="1">Uncharacterized protein</fullName>
    </submittedName>
</protein>
<accession>A0A1C4WNC7</accession>
<reference evidence="2" key="1">
    <citation type="submission" date="2016-06" db="EMBL/GenBank/DDBJ databases">
        <authorList>
            <person name="Varghese N."/>
            <person name="Submissions Spin"/>
        </authorList>
    </citation>
    <scope>NUCLEOTIDE SEQUENCE [LARGE SCALE GENOMIC DNA]</scope>
    <source>
        <strain evidence="2">DSM 45160</strain>
    </source>
</reference>
<proteinExistence type="predicted"/>
<keyword evidence="2" id="KW-1185">Reference proteome</keyword>
<organism evidence="1 2">
    <name type="scientific">Micromonospora chokoriensis</name>
    <dbReference type="NCBI Taxonomy" id="356851"/>
    <lineage>
        <taxon>Bacteria</taxon>
        <taxon>Bacillati</taxon>
        <taxon>Actinomycetota</taxon>
        <taxon>Actinomycetes</taxon>
        <taxon>Micromonosporales</taxon>
        <taxon>Micromonosporaceae</taxon>
        <taxon>Micromonospora</taxon>
    </lineage>
</organism>
<sequence>MPTVIVPVGLNLGPSYRYVTPPDPTPEYWEVRLGSDSEELTDEEFQVWGRAFLDPERHARLEVNRESLQRDVIAAGNGPGNPVPVIERLLDRGLLIEFDPDSELEKPFRRIKLHPLAEGMGNTPEEPDRRLIGHNGQALVKVNFTVYNLWAFSSTVGSLWDACAIATQLADEQRASGEDIDEMTAGELALDAAKVIPMLVAAGCAFLEPAQ</sequence>
<gene>
    <name evidence="1" type="ORF">GA0070612_2651</name>
</gene>
<evidence type="ECO:0000313" key="1">
    <source>
        <dbReference type="EMBL" id="SCE97669.1"/>
    </source>
</evidence>
<dbReference type="AlphaFoldDB" id="A0A1C4WNC7"/>